<reference evidence="2 3" key="1">
    <citation type="journal article" date="2017" name="Int. J. Syst. Evol. Microbiol.">
        <title>Arachidicoccus ginsenosidivorans sp. nov., with ginsenoside-converting activity isolated from ginseng cultivating soil.</title>
        <authorList>
            <person name="Siddiqi M.Z."/>
            <person name="Aslam Z."/>
            <person name="Im W.T."/>
        </authorList>
    </citation>
    <scope>NUCLEOTIDE SEQUENCE [LARGE SCALE GENOMIC DNA]</scope>
    <source>
        <strain evidence="2 3">Gsoil 809</strain>
    </source>
</reference>
<dbReference type="InterPro" id="IPR011990">
    <property type="entry name" value="TPR-like_helical_dom_sf"/>
</dbReference>
<gene>
    <name evidence="2" type="ORF">FSB73_07895</name>
</gene>
<name>A0A5B8VMZ6_9BACT</name>
<evidence type="ECO:0000313" key="3">
    <source>
        <dbReference type="Proteomes" id="UP000321291"/>
    </source>
</evidence>
<dbReference type="EMBL" id="CP042434">
    <property type="protein sequence ID" value="QEC71598.1"/>
    <property type="molecule type" value="Genomic_DNA"/>
</dbReference>
<keyword evidence="1" id="KW-1133">Transmembrane helix</keyword>
<dbReference type="Proteomes" id="UP000321291">
    <property type="component" value="Chromosome"/>
</dbReference>
<organism evidence="2 3">
    <name type="scientific">Arachidicoccus ginsenosidivorans</name>
    <dbReference type="NCBI Taxonomy" id="496057"/>
    <lineage>
        <taxon>Bacteria</taxon>
        <taxon>Pseudomonadati</taxon>
        <taxon>Bacteroidota</taxon>
        <taxon>Chitinophagia</taxon>
        <taxon>Chitinophagales</taxon>
        <taxon>Chitinophagaceae</taxon>
        <taxon>Arachidicoccus</taxon>
    </lineage>
</organism>
<feature type="transmembrane region" description="Helical" evidence="1">
    <location>
        <begin position="88"/>
        <end position="106"/>
    </location>
</feature>
<protein>
    <recommendedName>
        <fullName evidence="4">Tetratricopeptide repeat protein</fullName>
    </recommendedName>
</protein>
<dbReference type="RefSeq" id="WP_146780976.1">
    <property type="nucleotide sequence ID" value="NZ_CP042434.1"/>
</dbReference>
<sequence length="244" mass="28107">MTESNAEYIESYLNNDLSSDERAQFEARLRQDTGLQEDLDMYKQTANLLSRRLDLSTEERAFRESLNSVRSQLETTASVKTIRSKARLWVSIVAAAAIILFIWSPWQVNLLNHYGQLEMTSPVVRGDEVQSTQEQIAKLFNAKQYKEVVVLLDSAVVADPANMQNLFYRGISYLHLQDYQKARQDLKTIFDGSSVYKYEGAYFTALSFRIEKQNVSCRIWLQKIPKDAAIYPKAQKLLEETPKD</sequence>
<proteinExistence type="predicted"/>
<dbReference type="KEGG" id="agi:FSB73_07895"/>
<evidence type="ECO:0000256" key="1">
    <source>
        <dbReference type="SAM" id="Phobius"/>
    </source>
</evidence>
<dbReference type="OrthoDB" id="1091348at2"/>
<keyword evidence="3" id="KW-1185">Reference proteome</keyword>
<keyword evidence="1" id="KW-0812">Transmembrane</keyword>
<dbReference type="Gene3D" id="1.25.40.10">
    <property type="entry name" value="Tetratricopeptide repeat domain"/>
    <property type="match status" value="1"/>
</dbReference>
<evidence type="ECO:0000313" key="2">
    <source>
        <dbReference type="EMBL" id="QEC71598.1"/>
    </source>
</evidence>
<accession>A0A5B8VMZ6</accession>
<keyword evidence="1" id="KW-0472">Membrane</keyword>
<dbReference type="SUPFAM" id="SSF48452">
    <property type="entry name" value="TPR-like"/>
    <property type="match status" value="1"/>
</dbReference>
<dbReference type="AlphaFoldDB" id="A0A5B8VMZ6"/>
<evidence type="ECO:0008006" key="4">
    <source>
        <dbReference type="Google" id="ProtNLM"/>
    </source>
</evidence>